<feature type="chain" id="PRO_5015920042" description="Apple domain-containing protein" evidence="2">
    <location>
        <begin position="20"/>
        <end position="489"/>
    </location>
</feature>
<feature type="signal peptide" evidence="2">
    <location>
        <begin position="1"/>
        <end position="19"/>
    </location>
</feature>
<organism evidence="3 4">
    <name type="scientific">Aspergillus violaceofuscus (strain CBS 115571)</name>
    <dbReference type="NCBI Taxonomy" id="1450538"/>
    <lineage>
        <taxon>Eukaryota</taxon>
        <taxon>Fungi</taxon>
        <taxon>Dikarya</taxon>
        <taxon>Ascomycota</taxon>
        <taxon>Pezizomycotina</taxon>
        <taxon>Eurotiomycetes</taxon>
        <taxon>Eurotiomycetidae</taxon>
        <taxon>Eurotiales</taxon>
        <taxon>Aspergillaceae</taxon>
        <taxon>Aspergillus</taxon>
    </lineage>
</organism>
<protein>
    <recommendedName>
        <fullName evidence="5">Apple domain-containing protein</fullName>
    </recommendedName>
</protein>
<name>A0A2V5HA06_ASPV1</name>
<sequence>MTAMMYWISLLAAASTALAKAITTTSFELCNTQYASTSCSTVRTVNSVSTATSVAVLTTTSTPTVTSTAAAKTITSVVTDTVSATTILDQSTSTFSTTVTSTIILTVQDLVTDTETVTSDTTVTSTPTTTVPAPAGFTPASALSQSSATIQGVKQTALVKANAASTPQAITIHAAQSTAVVEAEPSYASVVTCVGLVEVLSTSTVNKPATQTHTVVVTPSAKTTTSTALITTTITLVPVPASTTITFTTDFLQSTAIVTTTTSTETTTNTATVQSPAQTQYAACGADNQISTVNGRGITEVVVTGNYETNSASTPYDCCVACIDHSTPCAGYLSAEGAGCYLLLPGSANNATCSPSNRDTAAVELGDGVGGFTVGNSGHEDLARFASAHMVRFDLLSPHVSSIHAIDIHIRSSGTQKINDRNLSPISRSDSQRSASAATPSQPSSMCTIAAWLRVADSTTEYCRQWRYCLLNLVKSRHLLDWSAPTVKT</sequence>
<accession>A0A2V5HA06</accession>
<keyword evidence="2" id="KW-0732">Signal</keyword>
<gene>
    <name evidence="3" type="ORF">BO99DRAFT_433040</name>
</gene>
<dbReference type="EMBL" id="KZ825138">
    <property type="protein sequence ID" value="PYI19092.1"/>
    <property type="molecule type" value="Genomic_DNA"/>
</dbReference>
<evidence type="ECO:0008006" key="5">
    <source>
        <dbReference type="Google" id="ProtNLM"/>
    </source>
</evidence>
<dbReference type="OMA" id="CAKLANC"/>
<feature type="region of interest" description="Disordered" evidence="1">
    <location>
        <begin position="418"/>
        <end position="442"/>
    </location>
</feature>
<evidence type="ECO:0000256" key="1">
    <source>
        <dbReference type="SAM" id="MobiDB-lite"/>
    </source>
</evidence>
<evidence type="ECO:0000313" key="3">
    <source>
        <dbReference type="EMBL" id="PYI19092.1"/>
    </source>
</evidence>
<proteinExistence type="predicted"/>
<keyword evidence="4" id="KW-1185">Reference proteome</keyword>
<feature type="compositionally biased region" description="Low complexity" evidence="1">
    <location>
        <begin position="424"/>
        <end position="442"/>
    </location>
</feature>
<evidence type="ECO:0000256" key="2">
    <source>
        <dbReference type="SAM" id="SignalP"/>
    </source>
</evidence>
<dbReference type="STRING" id="1450538.A0A2V5HA06"/>
<dbReference type="Proteomes" id="UP000249829">
    <property type="component" value="Unassembled WGS sequence"/>
</dbReference>
<evidence type="ECO:0000313" key="4">
    <source>
        <dbReference type="Proteomes" id="UP000249829"/>
    </source>
</evidence>
<reference evidence="3 4" key="1">
    <citation type="submission" date="2018-02" db="EMBL/GenBank/DDBJ databases">
        <title>The genomes of Aspergillus section Nigri reveals drivers in fungal speciation.</title>
        <authorList>
            <consortium name="DOE Joint Genome Institute"/>
            <person name="Vesth T.C."/>
            <person name="Nybo J."/>
            <person name="Theobald S."/>
            <person name="Brandl J."/>
            <person name="Frisvad J.C."/>
            <person name="Nielsen K.F."/>
            <person name="Lyhne E.K."/>
            <person name="Kogle M.E."/>
            <person name="Kuo A."/>
            <person name="Riley R."/>
            <person name="Clum A."/>
            <person name="Nolan M."/>
            <person name="Lipzen A."/>
            <person name="Salamov A."/>
            <person name="Henrissat B."/>
            <person name="Wiebenga A."/>
            <person name="De vries R.P."/>
            <person name="Grigoriev I.V."/>
            <person name="Mortensen U.H."/>
            <person name="Andersen M.R."/>
            <person name="Baker S.E."/>
        </authorList>
    </citation>
    <scope>NUCLEOTIDE SEQUENCE [LARGE SCALE GENOMIC DNA]</scope>
    <source>
        <strain evidence="3 4">CBS 115571</strain>
    </source>
</reference>
<dbReference type="AlphaFoldDB" id="A0A2V5HA06"/>